<name>A0A4R5DS66_9BACT</name>
<dbReference type="AlphaFoldDB" id="A0A4R5DS66"/>
<evidence type="ECO:0000313" key="2">
    <source>
        <dbReference type="Proteomes" id="UP000294850"/>
    </source>
</evidence>
<keyword evidence="2" id="KW-1185">Reference proteome</keyword>
<dbReference type="PROSITE" id="PS51257">
    <property type="entry name" value="PROKAR_LIPOPROTEIN"/>
    <property type="match status" value="1"/>
</dbReference>
<proteinExistence type="predicted"/>
<protein>
    <submittedName>
        <fullName evidence="1">Uncharacterized protein</fullName>
    </submittedName>
</protein>
<accession>A0A4R5DS66</accession>
<evidence type="ECO:0000313" key="1">
    <source>
        <dbReference type="EMBL" id="TDE15184.1"/>
    </source>
</evidence>
<dbReference type="Proteomes" id="UP000294850">
    <property type="component" value="Unassembled WGS sequence"/>
</dbReference>
<dbReference type="RefSeq" id="WP_131958447.1">
    <property type="nucleotide sequence ID" value="NZ_SMFL01000004.1"/>
</dbReference>
<dbReference type="EMBL" id="SMFL01000004">
    <property type="protein sequence ID" value="TDE15184.1"/>
    <property type="molecule type" value="Genomic_DNA"/>
</dbReference>
<reference evidence="1 2" key="1">
    <citation type="submission" date="2019-03" db="EMBL/GenBank/DDBJ databases">
        <title>Dyadobacter AR-3-6 sp. nov., isolated from arctic soil.</title>
        <authorList>
            <person name="Chaudhary D.K."/>
        </authorList>
    </citation>
    <scope>NUCLEOTIDE SEQUENCE [LARGE SCALE GENOMIC DNA]</scope>
    <source>
        <strain evidence="1 2">AR-3-6</strain>
    </source>
</reference>
<sequence length="192" mass="21813">MILTKRNLLKAEKFPFFFMTILSIMLFFSCEETGKVRGDEDYIVKLDTYVKFKANGKQYYLKQESNIVNVYTIISSRPVPDFYKFQITGLVASDGFPALTLVAASTKYFEEGEYKSDDINNLNPRISISARLPISGDAKKFDTYSGDKNLTFKISKHFNERVEGTFSGTLYSETDNSKILITEGSFSAIRSI</sequence>
<organism evidence="1 2">
    <name type="scientific">Dyadobacter psychrotolerans</name>
    <dbReference type="NCBI Taxonomy" id="2541721"/>
    <lineage>
        <taxon>Bacteria</taxon>
        <taxon>Pseudomonadati</taxon>
        <taxon>Bacteroidota</taxon>
        <taxon>Cytophagia</taxon>
        <taxon>Cytophagales</taxon>
        <taxon>Spirosomataceae</taxon>
        <taxon>Dyadobacter</taxon>
    </lineage>
</organism>
<comment type="caution">
    <text evidence="1">The sequence shown here is derived from an EMBL/GenBank/DDBJ whole genome shotgun (WGS) entry which is preliminary data.</text>
</comment>
<gene>
    <name evidence="1" type="ORF">E0F88_11705</name>
</gene>